<name>A0A1G8CFN5_9PSEU</name>
<organism evidence="2 3">
    <name type="scientific">Lentzea fradiae</name>
    <dbReference type="NCBI Taxonomy" id="200378"/>
    <lineage>
        <taxon>Bacteria</taxon>
        <taxon>Bacillati</taxon>
        <taxon>Actinomycetota</taxon>
        <taxon>Actinomycetes</taxon>
        <taxon>Pseudonocardiales</taxon>
        <taxon>Pseudonocardiaceae</taxon>
        <taxon>Lentzea</taxon>
    </lineage>
</organism>
<dbReference type="InterPro" id="IPR043746">
    <property type="entry name" value="DUF5691"/>
</dbReference>
<dbReference type="AlphaFoldDB" id="A0A1G8CFN5"/>
<keyword evidence="3" id="KW-1185">Reference proteome</keyword>
<proteinExistence type="predicted"/>
<protein>
    <submittedName>
        <fullName evidence="2">Uncharacterized protein</fullName>
    </submittedName>
</protein>
<sequence length="490" mass="52644">MKADWSQAVQTLLIGTTRGGGDPAKLLDDCAALGVAAFGATLPPRVEADPLPPAPPETANFPRPAARAVLDAIMSLDDEVLLTEWCALAKAGGVVAEHRMLPALLSLGTARPGLRAAVVEVLGARGRWLAGTRPGWSWASGAAPLVDEVPLEEVLDLPSAQRVRALRRKRKTDPDRVGEFIAREFAASRRSADRQVLVSALETGLGARDEKLLEAALDDRAAAVHDEALRLLRTLGRTRLAARAAHRLRHGLRLTSDGLDVRPDDLYTRPPDAAEQRDLMRDGSENGVAGRIRAAAASVPTSYWTSTLKADDAGAAGVLRRGPWAGALLRGVAHQLAAARDPRPWAMAAAETLTGMEQLEMLAGLPSPVAEAAVVAVSVNWHYDLLDHACSQLPAPWSPETTRALMHRYAALPDPRWRSGRPPNVLLARGDADLLGASWEALTRRWPESSLELEVLGLRIRLRESFAPQTEPPAEPSTEPQTAPQTQEVP</sequence>
<dbReference type="Proteomes" id="UP000199623">
    <property type="component" value="Unassembled WGS sequence"/>
</dbReference>
<evidence type="ECO:0000256" key="1">
    <source>
        <dbReference type="SAM" id="MobiDB-lite"/>
    </source>
</evidence>
<dbReference type="EMBL" id="FNCC01000022">
    <property type="protein sequence ID" value="SDH44296.1"/>
    <property type="molecule type" value="Genomic_DNA"/>
</dbReference>
<dbReference type="STRING" id="200378.SAMN05216553_12255"/>
<evidence type="ECO:0000313" key="2">
    <source>
        <dbReference type="EMBL" id="SDH44296.1"/>
    </source>
</evidence>
<accession>A0A1G8CFN5</accession>
<evidence type="ECO:0000313" key="3">
    <source>
        <dbReference type="Proteomes" id="UP000199623"/>
    </source>
</evidence>
<feature type="region of interest" description="Disordered" evidence="1">
    <location>
        <begin position="466"/>
        <end position="490"/>
    </location>
</feature>
<dbReference type="Pfam" id="PF18944">
    <property type="entry name" value="DUF5691"/>
    <property type="match status" value="1"/>
</dbReference>
<dbReference type="RefSeq" id="WP_090059501.1">
    <property type="nucleotide sequence ID" value="NZ_FNCC01000022.1"/>
</dbReference>
<gene>
    <name evidence="2" type="ORF">SAMN05216553_12255</name>
</gene>
<dbReference type="OrthoDB" id="262508at2"/>
<feature type="compositionally biased region" description="Polar residues" evidence="1">
    <location>
        <begin position="478"/>
        <end position="490"/>
    </location>
</feature>
<reference evidence="3" key="1">
    <citation type="submission" date="2016-10" db="EMBL/GenBank/DDBJ databases">
        <authorList>
            <person name="Varghese N."/>
            <person name="Submissions S."/>
        </authorList>
    </citation>
    <scope>NUCLEOTIDE SEQUENCE [LARGE SCALE GENOMIC DNA]</scope>
    <source>
        <strain evidence="3">CGMCC 4.3506</strain>
    </source>
</reference>